<protein>
    <recommendedName>
        <fullName evidence="3">Nuclear transport factor 2 family protein</fullName>
    </recommendedName>
</protein>
<organism evidence="1 2">
    <name type="scientific">Terriglobus albidus</name>
    <dbReference type="NCBI Taxonomy" id="1592106"/>
    <lineage>
        <taxon>Bacteria</taxon>
        <taxon>Pseudomonadati</taxon>
        <taxon>Acidobacteriota</taxon>
        <taxon>Terriglobia</taxon>
        <taxon>Terriglobales</taxon>
        <taxon>Acidobacteriaceae</taxon>
        <taxon>Terriglobus</taxon>
    </lineage>
</organism>
<sequence length="144" mass="15679">MTISRDAVASFFRKFAASSNSKDTPAEISHFADVFVAAGPSGNAIVKVEDFAKVLPKRRQLLEASGLVHTSLKSFDVTASTDRHVVVNNTWEMSFKTQTHGEVTIPVSATFTIDMGGESPKVLVYLAHQDILQILRDRGMLAAN</sequence>
<dbReference type="OrthoDB" id="122898at2"/>
<reference evidence="1 2" key="1">
    <citation type="submission" date="2019-08" db="EMBL/GenBank/DDBJ databases">
        <title>Complete genome sequence of Terriglobus albidus strain ORNL.</title>
        <authorList>
            <person name="Podar M."/>
        </authorList>
    </citation>
    <scope>NUCLEOTIDE SEQUENCE [LARGE SCALE GENOMIC DNA]</scope>
    <source>
        <strain evidence="1 2">ORNL</strain>
    </source>
</reference>
<dbReference type="EMBL" id="CP042806">
    <property type="protein sequence ID" value="QEE30484.1"/>
    <property type="molecule type" value="Genomic_DNA"/>
</dbReference>
<keyword evidence="2" id="KW-1185">Reference proteome</keyword>
<evidence type="ECO:0000313" key="2">
    <source>
        <dbReference type="Proteomes" id="UP000321820"/>
    </source>
</evidence>
<proteinExistence type="predicted"/>
<dbReference type="RefSeq" id="WP_147649797.1">
    <property type="nucleotide sequence ID" value="NZ_CP042806.1"/>
</dbReference>
<dbReference type="AlphaFoldDB" id="A0A5B9EFQ8"/>
<dbReference type="InterPro" id="IPR032710">
    <property type="entry name" value="NTF2-like_dom_sf"/>
</dbReference>
<evidence type="ECO:0000313" key="1">
    <source>
        <dbReference type="EMBL" id="QEE30484.1"/>
    </source>
</evidence>
<dbReference type="SUPFAM" id="SSF54427">
    <property type="entry name" value="NTF2-like"/>
    <property type="match status" value="1"/>
</dbReference>
<accession>A0A5B9EFQ8</accession>
<dbReference type="Proteomes" id="UP000321820">
    <property type="component" value="Chromosome"/>
</dbReference>
<evidence type="ECO:0008006" key="3">
    <source>
        <dbReference type="Google" id="ProtNLM"/>
    </source>
</evidence>
<gene>
    <name evidence="1" type="ORF">FTW19_22355</name>
</gene>
<name>A0A5B9EFQ8_9BACT</name>
<dbReference type="KEGG" id="talb:FTW19_22355"/>